<evidence type="ECO:0000313" key="1">
    <source>
        <dbReference type="EMBL" id="ADM18307.1"/>
    </source>
</evidence>
<accession>G3BGT2</accession>
<proteinExistence type="evidence at transcript level"/>
<name>G3BGT2_9ASPA</name>
<dbReference type="AlphaFoldDB" id="G3BGT2"/>
<organism evidence="1">
    <name type="scientific">Gladiolus grandiflorus</name>
    <dbReference type="NCBI Taxonomy" id="378406"/>
    <lineage>
        <taxon>Eukaryota</taxon>
        <taxon>Viridiplantae</taxon>
        <taxon>Streptophyta</taxon>
        <taxon>Embryophyta</taxon>
        <taxon>Tracheophyta</taxon>
        <taxon>Spermatophyta</taxon>
        <taxon>Magnoliopsida</taxon>
        <taxon>Liliopsida</taxon>
        <taxon>Asparagales</taxon>
        <taxon>Iridaceae</taxon>
        <taxon>Crocoideae</taxon>
        <taxon>Gladioleae</taxon>
        <taxon>Gladiolus</taxon>
    </lineage>
</organism>
<feature type="non-terminal residue" evidence="1">
    <location>
        <position position="1"/>
    </location>
</feature>
<feature type="non-terminal residue" evidence="1">
    <location>
        <position position="235"/>
    </location>
</feature>
<sequence>SRNDAVCFHYVKNNRTVPSIESCCFSLSIRFPLPVTLLCCFGRTSGPSRRFPLPKGEVDPIVTELIPFSTNLKKKGNCQMIGTRLIEDTLLVGHIHCSIPNRSFHSNMDYSCNMFDQFCPSQFVWEHNDEGLHKSPLSGAVFEFINECIREFSYLKFILMPFELKAALGLTCWELAKWCMGWLENLVEFQYVGQAWIHRHRCRPWKELRQKKQSGRNARERCRNYCCEAMLCRIG</sequence>
<dbReference type="EMBL" id="GQ495902">
    <property type="protein sequence ID" value="ADM18307.1"/>
    <property type="molecule type" value="mRNA"/>
</dbReference>
<protein>
    <submittedName>
        <fullName evidence="1">PPR-like protein</fullName>
    </submittedName>
</protein>
<reference evidence="1" key="1">
    <citation type="submission" date="2009-08" db="EMBL/GenBank/DDBJ databases">
        <title>Molecular characterization of senescence-related genes from Gladiolus.</title>
        <authorList>
            <person name="Azeez A."/>
            <person name="Sane A.P."/>
            <person name="Nath P."/>
        </authorList>
    </citation>
    <scope>NUCLEOTIDE SEQUENCE</scope>
</reference>